<organism evidence="1 2">
    <name type="scientific">Ferroglobus placidus (strain DSM 10642 / AEDII12DO)</name>
    <dbReference type="NCBI Taxonomy" id="589924"/>
    <lineage>
        <taxon>Archaea</taxon>
        <taxon>Methanobacteriati</taxon>
        <taxon>Methanobacteriota</taxon>
        <taxon>Archaeoglobi</taxon>
        <taxon>Archaeoglobales</taxon>
        <taxon>Archaeoglobaceae</taxon>
        <taxon>Ferroglobus</taxon>
    </lineage>
</organism>
<proteinExistence type="predicted"/>
<dbReference type="NCBIfam" id="TIGR02122">
    <property type="entry name" value="TRAP_TAXI"/>
    <property type="match status" value="1"/>
</dbReference>
<evidence type="ECO:0000313" key="2">
    <source>
        <dbReference type="Proteomes" id="UP000002613"/>
    </source>
</evidence>
<reference evidence="1 2" key="2">
    <citation type="journal article" date="2011" name="Stand. Genomic Sci.">
        <title>Complete genome sequence of Ferroglobus placidus AEDII12DO.</title>
        <authorList>
            <person name="Anderson I."/>
            <person name="Risso C."/>
            <person name="Holmes D."/>
            <person name="Lucas S."/>
            <person name="Copeland A."/>
            <person name="Lapidus A."/>
            <person name="Cheng J.F."/>
            <person name="Bruce D."/>
            <person name="Goodwin L."/>
            <person name="Pitluck S."/>
            <person name="Saunders E."/>
            <person name="Brettin T."/>
            <person name="Detter J.C."/>
            <person name="Han C."/>
            <person name="Tapia R."/>
            <person name="Larimer F."/>
            <person name="Land M."/>
            <person name="Hauser L."/>
            <person name="Woyke T."/>
            <person name="Lovley D."/>
            <person name="Kyrpides N."/>
            <person name="Ivanova N."/>
        </authorList>
    </citation>
    <scope>NUCLEOTIDE SEQUENCE [LARGE SCALE GENOMIC DNA]</scope>
    <source>
        <strain evidence="2">DSM 10642 / AEDII12DO</strain>
    </source>
</reference>
<evidence type="ECO:0000313" key="1">
    <source>
        <dbReference type="EMBL" id="ADC64577.1"/>
    </source>
</evidence>
<dbReference type="PaxDb" id="589924-Ferp_0400"/>
<dbReference type="EMBL" id="CP001899">
    <property type="protein sequence ID" value="ADC64577.1"/>
    <property type="molecule type" value="Genomic_DNA"/>
</dbReference>
<protein>
    <submittedName>
        <fullName evidence="1">TRAP transporter solute receptor, TAXI family</fullName>
    </submittedName>
</protein>
<dbReference type="eggNOG" id="arCOG01801">
    <property type="taxonomic scope" value="Archaea"/>
</dbReference>
<reference evidence="2" key="1">
    <citation type="submission" date="2010-02" db="EMBL/GenBank/DDBJ databases">
        <title>Complete sequence of Ferroglobus placidus DSM 10642.</title>
        <authorList>
            <consortium name="US DOE Joint Genome Institute"/>
            <person name="Lucas S."/>
            <person name="Copeland A."/>
            <person name="Lapidus A."/>
            <person name="Cheng J.-F."/>
            <person name="Bruce D."/>
            <person name="Goodwin L."/>
            <person name="Pitluck S."/>
            <person name="Saunders E."/>
            <person name="Brettin T."/>
            <person name="Detter J.C."/>
            <person name="Han C."/>
            <person name="Tapia R."/>
            <person name="Larimer F."/>
            <person name="Land M."/>
            <person name="Hauser L."/>
            <person name="Kyrpides N."/>
            <person name="Ivanova N."/>
            <person name="Holmes D."/>
            <person name="Lovley D."/>
            <person name="Kyrpides N."/>
            <person name="Anderson I.J."/>
            <person name="Woyke T."/>
        </authorList>
    </citation>
    <scope>NUCLEOTIDE SEQUENCE [LARGE SCALE GENOMIC DNA]</scope>
    <source>
        <strain evidence="2">DSM 10642 / AEDII12DO</strain>
    </source>
</reference>
<dbReference type="STRING" id="589924.Ferp_0400"/>
<accession>D3S2P7</accession>
<keyword evidence="2" id="KW-1185">Reference proteome</keyword>
<dbReference type="PROSITE" id="PS51257">
    <property type="entry name" value="PROKAR_LIPOPROTEIN"/>
    <property type="match status" value="1"/>
</dbReference>
<gene>
    <name evidence="1" type="ordered locus">Ferp_0400</name>
</gene>
<dbReference type="KEGG" id="fpl:Ferp_0400"/>
<dbReference type="HOGENOM" id="CLU_033215_4_0_2"/>
<name>D3S2P7_FERPA</name>
<dbReference type="RefSeq" id="WP_012964924.1">
    <property type="nucleotide sequence ID" value="NC_013849.1"/>
</dbReference>
<dbReference type="OrthoDB" id="27995at2157"/>
<dbReference type="Pfam" id="PF16868">
    <property type="entry name" value="NMT1_3"/>
    <property type="match status" value="1"/>
</dbReference>
<dbReference type="GeneID" id="8777898"/>
<dbReference type="InterPro" id="IPR011852">
    <property type="entry name" value="TRAP_TAXI"/>
</dbReference>
<dbReference type="AlphaFoldDB" id="D3S2P7"/>
<dbReference type="PANTHER" id="PTHR42941">
    <property type="entry name" value="SLL1037 PROTEIN"/>
    <property type="match status" value="1"/>
</dbReference>
<sequence>MRQTVLLLLIALLIVTTFLGCAQPTEKKTPTPAQTPTLEKKEAVKLRLLTYSVGSSWYIMGSSIAQVIQDYLPPGSSVDVVPGPGAIGNLGLLAKNEGDLAITFDTYAYFAYNGMPPYEEKIPNIRMVVNKLSPYFLLFAVKKEFAEKNNIKTLDDVIKMIKDGKSVVIVTGKKGSLDEYATRVALELYGVTYDDIKKAGGDVLLGTSEDYRVEVLKTGKAQVFADVGTYNHPLWLKLTAATDVVYLPLNDEVIEKFKDYGLTPYTVEKGTFEGMNEDIKTVGLWACIVARSDIPDEIIFIVTKAIVENKERLIEAFAGFERFDVKHAGESLIPLHDGAKKYFESK</sequence>
<dbReference type="PANTHER" id="PTHR42941:SF1">
    <property type="entry name" value="SLL1037 PROTEIN"/>
    <property type="match status" value="1"/>
</dbReference>
<dbReference type="SUPFAM" id="SSF53850">
    <property type="entry name" value="Periplasmic binding protein-like II"/>
    <property type="match status" value="1"/>
</dbReference>
<keyword evidence="1" id="KW-0675">Receptor</keyword>
<dbReference type="Gene3D" id="3.40.190.10">
    <property type="entry name" value="Periplasmic binding protein-like II"/>
    <property type="match status" value="2"/>
</dbReference>
<dbReference type="Proteomes" id="UP000002613">
    <property type="component" value="Chromosome"/>
</dbReference>